<evidence type="ECO:0000313" key="2">
    <source>
        <dbReference type="Proteomes" id="UP000692954"/>
    </source>
</evidence>
<dbReference type="AlphaFoldDB" id="A0A8S1RIL7"/>
<sequence length="57" mass="6488">MNSNISLNLPVFYVSAKTGQNVQKCFNKIFQSLTPQKTIIQQKTQKNKSCWGFLCSC</sequence>
<keyword evidence="2" id="KW-1185">Reference proteome</keyword>
<accession>A0A8S1RIL7</accession>
<protein>
    <submittedName>
        <fullName evidence="1">Uncharacterized protein</fullName>
    </submittedName>
</protein>
<comment type="caution">
    <text evidence="1">The sequence shown here is derived from an EMBL/GenBank/DDBJ whole genome shotgun (WGS) entry which is preliminary data.</text>
</comment>
<evidence type="ECO:0000313" key="1">
    <source>
        <dbReference type="EMBL" id="CAD8127143.1"/>
    </source>
</evidence>
<gene>
    <name evidence="1" type="ORF">PSON_ATCC_30995.1.T1730065</name>
</gene>
<organism evidence="1 2">
    <name type="scientific">Paramecium sonneborni</name>
    <dbReference type="NCBI Taxonomy" id="65129"/>
    <lineage>
        <taxon>Eukaryota</taxon>
        <taxon>Sar</taxon>
        <taxon>Alveolata</taxon>
        <taxon>Ciliophora</taxon>
        <taxon>Intramacronucleata</taxon>
        <taxon>Oligohymenophorea</taxon>
        <taxon>Peniculida</taxon>
        <taxon>Parameciidae</taxon>
        <taxon>Paramecium</taxon>
    </lineage>
</organism>
<dbReference type="EMBL" id="CAJJDN010000173">
    <property type="protein sequence ID" value="CAD8127143.1"/>
    <property type="molecule type" value="Genomic_DNA"/>
</dbReference>
<reference evidence="1" key="1">
    <citation type="submission" date="2021-01" db="EMBL/GenBank/DDBJ databases">
        <authorList>
            <consortium name="Genoscope - CEA"/>
            <person name="William W."/>
        </authorList>
    </citation>
    <scope>NUCLEOTIDE SEQUENCE</scope>
</reference>
<proteinExistence type="predicted"/>
<dbReference type="Proteomes" id="UP000692954">
    <property type="component" value="Unassembled WGS sequence"/>
</dbReference>
<name>A0A8S1RIL7_9CILI</name>